<accession>A0A9P4IKU3</accession>
<gene>
    <name evidence="8" type="ORF">NA57DRAFT_21942</name>
</gene>
<feature type="non-terminal residue" evidence="8">
    <location>
        <position position="220"/>
    </location>
</feature>
<name>A0A9P4IKU3_9PEZI</name>
<dbReference type="GO" id="GO:0003735">
    <property type="term" value="F:structural constituent of ribosome"/>
    <property type="evidence" value="ECO:0007669"/>
    <property type="project" value="InterPro"/>
</dbReference>
<evidence type="ECO:0000256" key="2">
    <source>
        <dbReference type="ARBA" id="ARBA00009864"/>
    </source>
</evidence>
<evidence type="ECO:0000256" key="1">
    <source>
        <dbReference type="ARBA" id="ARBA00004173"/>
    </source>
</evidence>
<evidence type="ECO:0000256" key="7">
    <source>
        <dbReference type="ARBA" id="ARBA00035421"/>
    </source>
</evidence>
<dbReference type="Pfam" id="PF13741">
    <property type="entry name" value="MRP-S25"/>
    <property type="match status" value="1"/>
</dbReference>
<keyword evidence="9" id="KW-1185">Reference proteome</keyword>
<evidence type="ECO:0000313" key="9">
    <source>
        <dbReference type="Proteomes" id="UP000799772"/>
    </source>
</evidence>
<dbReference type="Proteomes" id="UP000799772">
    <property type="component" value="Unassembled WGS sequence"/>
</dbReference>
<evidence type="ECO:0000256" key="3">
    <source>
        <dbReference type="ARBA" id="ARBA00022980"/>
    </source>
</evidence>
<organism evidence="8 9">
    <name type="scientific">Rhizodiscina lignyota</name>
    <dbReference type="NCBI Taxonomy" id="1504668"/>
    <lineage>
        <taxon>Eukaryota</taxon>
        <taxon>Fungi</taxon>
        <taxon>Dikarya</taxon>
        <taxon>Ascomycota</taxon>
        <taxon>Pezizomycotina</taxon>
        <taxon>Dothideomycetes</taxon>
        <taxon>Pleosporomycetidae</taxon>
        <taxon>Aulographales</taxon>
        <taxon>Rhizodiscinaceae</taxon>
        <taxon>Rhizodiscina</taxon>
    </lineage>
</organism>
<keyword evidence="4" id="KW-0496">Mitochondrion</keyword>
<evidence type="ECO:0000256" key="5">
    <source>
        <dbReference type="ARBA" id="ARBA00023274"/>
    </source>
</evidence>
<dbReference type="InterPro" id="IPR016939">
    <property type="entry name" value="Ribosomal_mS23_fun"/>
</dbReference>
<dbReference type="AlphaFoldDB" id="A0A9P4IKU3"/>
<evidence type="ECO:0000256" key="4">
    <source>
        <dbReference type="ARBA" id="ARBA00023128"/>
    </source>
</evidence>
<evidence type="ECO:0000256" key="6">
    <source>
        <dbReference type="ARBA" id="ARBA00035137"/>
    </source>
</evidence>
<comment type="caution">
    <text evidence="8">The sequence shown here is derived from an EMBL/GenBank/DDBJ whole genome shotgun (WGS) entry which is preliminary data.</text>
</comment>
<keyword evidence="5" id="KW-0687">Ribonucleoprotein</keyword>
<protein>
    <recommendedName>
        <fullName evidence="6">Small ribosomal subunit protein mS23</fullName>
    </recommendedName>
    <alternativeName>
        <fullName evidence="7">37S ribosomal protein S25, mitochondrial</fullName>
    </alternativeName>
</protein>
<dbReference type="CDD" id="cd23701">
    <property type="entry name" value="At1g26750"/>
    <property type="match status" value="1"/>
</dbReference>
<proteinExistence type="inferred from homology"/>
<dbReference type="GO" id="GO:0005763">
    <property type="term" value="C:mitochondrial small ribosomal subunit"/>
    <property type="evidence" value="ECO:0007669"/>
    <property type="project" value="InterPro"/>
</dbReference>
<evidence type="ECO:0000313" key="8">
    <source>
        <dbReference type="EMBL" id="KAF2101085.1"/>
    </source>
</evidence>
<reference evidence="8" key="1">
    <citation type="journal article" date="2020" name="Stud. Mycol.">
        <title>101 Dothideomycetes genomes: a test case for predicting lifestyles and emergence of pathogens.</title>
        <authorList>
            <person name="Haridas S."/>
            <person name="Albert R."/>
            <person name="Binder M."/>
            <person name="Bloem J."/>
            <person name="Labutti K."/>
            <person name="Salamov A."/>
            <person name="Andreopoulos B."/>
            <person name="Baker S."/>
            <person name="Barry K."/>
            <person name="Bills G."/>
            <person name="Bluhm B."/>
            <person name="Cannon C."/>
            <person name="Castanera R."/>
            <person name="Culley D."/>
            <person name="Daum C."/>
            <person name="Ezra D."/>
            <person name="Gonzalez J."/>
            <person name="Henrissat B."/>
            <person name="Kuo A."/>
            <person name="Liang C."/>
            <person name="Lipzen A."/>
            <person name="Lutzoni F."/>
            <person name="Magnuson J."/>
            <person name="Mondo S."/>
            <person name="Nolan M."/>
            <person name="Ohm R."/>
            <person name="Pangilinan J."/>
            <person name="Park H.-J."/>
            <person name="Ramirez L."/>
            <person name="Alfaro M."/>
            <person name="Sun H."/>
            <person name="Tritt A."/>
            <person name="Yoshinaga Y."/>
            <person name="Zwiers L.-H."/>
            <person name="Turgeon B."/>
            <person name="Goodwin S."/>
            <person name="Spatafora J."/>
            <person name="Crous P."/>
            <person name="Grigoriev I."/>
        </authorList>
    </citation>
    <scope>NUCLEOTIDE SEQUENCE</scope>
    <source>
        <strain evidence="8">CBS 133067</strain>
    </source>
</reference>
<sequence length="220" mass="26040">MGKHRFAPQRVLRAADQLLETKRLTHRPPWYLSLERIPPQQILIRPAKQRPIGDEKEAHGQWYKPKRIAYPEDKLRSEFFGDHPWELARPKVILEGTGNDGKRWNWGWGIDQPGKVLDGESVVQRQLYLMRHHNMTKAAAYDVARREFYDKRHEQEIERRVAKEEALHYGAYFGKSTLEIGEELEDAVWEKWKERAMEHLAQVEVQRAQTVTYSSDEDED</sequence>
<comment type="subcellular location">
    <subcellularLocation>
        <location evidence="1">Mitochondrion</location>
    </subcellularLocation>
</comment>
<dbReference type="EMBL" id="ML978124">
    <property type="protein sequence ID" value="KAF2101085.1"/>
    <property type="molecule type" value="Genomic_DNA"/>
</dbReference>
<dbReference type="PANTHER" id="PTHR37799">
    <property type="entry name" value="37S RIBOSOMAL PROTEIN S25, MITOCHONDRIAL"/>
    <property type="match status" value="1"/>
</dbReference>
<dbReference type="PANTHER" id="PTHR37799:SF1">
    <property type="entry name" value="SMALL RIBOSOMAL SUBUNIT PROTEIN MS23"/>
    <property type="match status" value="1"/>
</dbReference>
<comment type="similarity">
    <text evidence="2">Belongs to the mitochondrion-specific ribosomal protein mS23 family.</text>
</comment>
<dbReference type="OrthoDB" id="5542239at2759"/>
<keyword evidence="3 8" id="KW-0689">Ribosomal protein</keyword>
<dbReference type="InterPro" id="IPR059242">
    <property type="entry name" value="mS23_dom"/>
</dbReference>